<feature type="domain" description="PKD" evidence="17">
    <location>
        <begin position="1536"/>
        <end position="1581"/>
    </location>
</feature>
<dbReference type="InterPro" id="IPR000203">
    <property type="entry name" value="GPS"/>
</dbReference>
<evidence type="ECO:0000313" key="21">
    <source>
        <dbReference type="EMBL" id="KAJ8376555.1"/>
    </source>
</evidence>
<dbReference type="Pfam" id="PF00801">
    <property type="entry name" value="PKD"/>
    <property type="match status" value="5"/>
</dbReference>
<feature type="domain" description="PKD" evidence="17">
    <location>
        <begin position="1454"/>
        <end position="1513"/>
    </location>
</feature>
<comment type="caution">
    <text evidence="13">Lacks conserved residue(s) required for the propagation of feature annotation.</text>
</comment>
<dbReference type="InterPro" id="IPR013783">
    <property type="entry name" value="Ig-like_fold"/>
</dbReference>
<dbReference type="Pfam" id="PF20519">
    <property type="entry name" value="Polycystin_dom"/>
    <property type="match status" value="1"/>
</dbReference>
<dbReference type="InterPro" id="IPR046791">
    <property type="entry name" value="Polycystin_dom"/>
</dbReference>
<reference evidence="21" key="1">
    <citation type="journal article" date="2023" name="Science">
        <title>Genome structures resolve the early diversification of teleost fishes.</title>
        <authorList>
            <person name="Parey E."/>
            <person name="Louis A."/>
            <person name="Montfort J."/>
            <person name="Bouchez O."/>
            <person name="Roques C."/>
            <person name="Iampietro C."/>
            <person name="Lluch J."/>
            <person name="Castinel A."/>
            <person name="Donnadieu C."/>
            <person name="Desvignes T."/>
            <person name="Floi Bucao C."/>
            <person name="Jouanno E."/>
            <person name="Wen M."/>
            <person name="Mejri S."/>
            <person name="Dirks R."/>
            <person name="Jansen H."/>
            <person name="Henkel C."/>
            <person name="Chen W.J."/>
            <person name="Zahm M."/>
            <person name="Cabau C."/>
            <person name="Klopp C."/>
            <person name="Thompson A.W."/>
            <person name="Robinson-Rechavi M."/>
            <person name="Braasch I."/>
            <person name="Lecointre G."/>
            <person name="Bobe J."/>
            <person name="Postlethwait J.H."/>
            <person name="Berthelot C."/>
            <person name="Roest Crollius H."/>
            <person name="Guiguen Y."/>
        </authorList>
    </citation>
    <scope>NUCLEOTIDE SEQUENCE</scope>
    <source>
        <strain evidence="21">WJC10195</strain>
    </source>
</reference>
<feature type="transmembrane region" description="Helical" evidence="15">
    <location>
        <begin position="3051"/>
        <end position="3074"/>
    </location>
</feature>
<protein>
    <submittedName>
        <fullName evidence="21">Uncharacterized protein</fullName>
    </submittedName>
</protein>
<dbReference type="SMART" id="SM00303">
    <property type="entry name" value="GPS"/>
    <property type="match status" value="1"/>
</dbReference>
<name>A0A9Q1G701_SYNKA</name>
<dbReference type="PROSITE" id="PS50093">
    <property type="entry name" value="PKD"/>
    <property type="match status" value="4"/>
</dbReference>
<feature type="transmembrane region" description="Helical" evidence="15">
    <location>
        <begin position="3497"/>
        <end position="3514"/>
    </location>
</feature>
<feature type="transmembrane region" description="Helical" evidence="15">
    <location>
        <begin position="3444"/>
        <end position="3466"/>
    </location>
</feature>
<proteinExistence type="inferred from homology"/>
<gene>
    <name evidence="21" type="ORF">SKAU_G00071350</name>
</gene>
<evidence type="ECO:0000256" key="13">
    <source>
        <dbReference type="PROSITE-ProRule" id="PRU00152"/>
    </source>
</evidence>
<organism evidence="21 22">
    <name type="scientific">Synaphobranchus kaupii</name>
    <name type="common">Kaup's arrowtooth eel</name>
    <dbReference type="NCBI Taxonomy" id="118154"/>
    <lineage>
        <taxon>Eukaryota</taxon>
        <taxon>Metazoa</taxon>
        <taxon>Chordata</taxon>
        <taxon>Craniata</taxon>
        <taxon>Vertebrata</taxon>
        <taxon>Euteleostomi</taxon>
        <taxon>Actinopterygii</taxon>
        <taxon>Neopterygii</taxon>
        <taxon>Teleostei</taxon>
        <taxon>Anguilliformes</taxon>
        <taxon>Synaphobranchidae</taxon>
        <taxon>Synaphobranchus</taxon>
    </lineage>
</organism>
<evidence type="ECO:0000256" key="6">
    <source>
        <dbReference type="ARBA" id="ARBA00022737"/>
    </source>
</evidence>
<evidence type="ECO:0000256" key="5">
    <source>
        <dbReference type="ARBA" id="ARBA00022692"/>
    </source>
</evidence>
<feature type="region of interest" description="Disordered" evidence="14">
    <location>
        <begin position="124"/>
        <end position="144"/>
    </location>
</feature>
<dbReference type="Gene3D" id="2.60.40.10">
    <property type="entry name" value="Immunoglobulins"/>
    <property type="match status" value="3"/>
</dbReference>
<keyword evidence="8" id="KW-0969">Cilium</keyword>
<feature type="transmembrane region" description="Helical" evidence="15">
    <location>
        <begin position="3403"/>
        <end position="3424"/>
    </location>
</feature>
<dbReference type="InterPro" id="IPR022409">
    <property type="entry name" value="PKD/Chitinase_dom"/>
</dbReference>
<dbReference type="InterPro" id="IPR035986">
    <property type="entry name" value="PKD_dom_sf"/>
</dbReference>
<feature type="domain" description="REJ" evidence="20">
    <location>
        <begin position="1593"/>
        <end position="2487"/>
    </location>
</feature>
<evidence type="ECO:0000259" key="17">
    <source>
        <dbReference type="PROSITE" id="PS50093"/>
    </source>
</evidence>
<dbReference type="PROSITE" id="PS50095">
    <property type="entry name" value="PLAT"/>
    <property type="match status" value="1"/>
</dbReference>
<keyword evidence="16" id="KW-0732">Signal</keyword>
<feature type="transmembrane region" description="Helical" evidence="15">
    <location>
        <begin position="3167"/>
        <end position="3187"/>
    </location>
</feature>
<keyword evidence="7 15" id="KW-1133">Transmembrane helix</keyword>
<comment type="similarity">
    <text evidence="3">Belongs to the polycystin family.</text>
</comment>
<dbReference type="PROSITE" id="PS50221">
    <property type="entry name" value="GAIN_B"/>
    <property type="match status" value="1"/>
</dbReference>
<evidence type="ECO:0000259" key="20">
    <source>
        <dbReference type="PROSITE" id="PS51111"/>
    </source>
</evidence>
<dbReference type="GO" id="GO:0006816">
    <property type="term" value="P:calcium ion transport"/>
    <property type="evidence" value="ECO:0007669"/>
    <property type="project" value="TreeGrafter"/>
</dbReference>
<evidence type="ECO:0000259" key="19">
    <source>
        <dbReference type="PROSITE" id="PS50221"/>
    </source>
</evidence>
<feature type="domain" description="GAIN-B" evidence="19">
    <location>
        <begin position="2483"/>
        <end position="2628"/>
    </location>
</feature>
<keyword evidence="5 15" id="KW-0812">Transmembrane</keyword>
<evidence type="ECO:0000259" key="18">
    <source>
        <dbReference type="PROSITE" id="PS50095"/>
    </source>
</evidence>
<evidence type="ECO:0000256" key="11">
    <source>
        <dbReference type="ARBA" id="ARBA00023180"/>
    </source>
</evidence>
<feature type="transmembrane region" description="Helical" evidence="15">
    <location>
        <begin position="3534"/>
        <end position="3556"/>
    </location>
</feature>
<keyword evidence="6" id="KW-0677">Repeat</keyword>
<dbReference type="Proteomes" id="UP001152622">
    <property type="component" value="Chromosome 2"/>
</dbReference>
<keyword evidence="10" id="KW-1015">Disulfide bond</keyword>
<accession>A0A9Q1G701</accession>
<comment type="subcellular location">
    <subcellularLocation>
        <location evidence="2">Cell membrane</location>
        <topology evidence="2">Multi-pass membrane protein</topology>
    </subcellularLocation>
    <subcellularLocation>
        <location evidence="1">Cell projection</location>
        <location evidence="1">Cilium</location>
    </subcellularLocation>
</comment>
<keyword evidence="12" id="KW-0966">Cell projection</keyword>
<feature type="transmembrane region" description="Helical" evidence="15">
    <location>
        <begin position="3598"/>
        <end position="3624"/>
    </location>
</feature>
<sequence>MAHLSHSTALLYVFTLYAAVAVVSDSGIELKWYLGCYDWKSVGVFDGWYHALDGQTHNPALCAKLCLDEGYDIAALSSDLCHCSNRTELFLESWHKNRTDIDVSEGSLTGRKYSAQCKFCNRGPVSGSEDPPRNTSHMSPSPPCPNRCSRSLCLPYGGKPDIAAVYRALGPYIRNVSLSVRTERVQTDRHFLLEVSGYLASPHWQSIGIQGLSAEDFSLIDILFNWTPGGQSTHNVTASDDGFFTLCPYWILANPGTYHLNVTVSNSISTRSGDLEVTAFQPSPTALEVTVLQSPQDIPSCTPFPVEDTHALQKVFLGDTTRLRAFVATGVSLDFFWLFTDDAHSHHSNADCLPHSECLTSTVNHTFEKEGIHTVTVNVSNIYGWTQKTIHFAVVRRVLSNLTLETRSGYMLAVGQDCSLELEVFTTARQLLSFNITLEPGFTHTHRLADSSPGLRASGHLRLAHTYGPRSCQLNVRLFHRYSTVGFFPVSVTVFTSIAMAHASLLQPLQVFKPIIDLRPALTWSTAIPTGVNSTLVAVSHADRTGSVLLWTISRGNATVMNQTTEDWFLMLSLKDVGQYNVCVRASNPISSASFHTPLLVQDVISELSLLSLSPEYARTGSVVTAQATVAAGSNVTYLWRFDTNRHIVTSSGTATHVFSQPGVYSVNVTAKNGVSQVQSNAIEFIIQEPAGGLTVHIPSTATAKNKNMMSFTAMRGTDLTVSVFVNESLIYSNDSYMTAVEVKLALVFEWEGTSRVMVRAHNHISSINSTTHSLVIQGLYLVTIEQLQPSVVGENIILLAKVNGHLQWNTNGIYTWSLPHDRTVCSGSPVVSFGCDEPAIHPVNVEVTDSAQSITAGALLNVTVLSLAPRLSHPPTTAVGSPVQFSLKNFSPGSRVDVILGDGSKTTVSYSSAENSFSYTYTRAGLYHIRVASDSGEMLSSVINAQDPIEGLYLMGPQHFSLPVGQLVPSLVTWKATISQGSSCIYRWKLSNRRENISFIGSDQFRVEVNEPAQLRVEVTVENEVSRLSANLSTSVLYPIADVSLTAAPAELGQASLVSLTVAPPQDYDLLIDFGDGYRVLSSSGKHAPVRDCSLSPLCSVVFSFPHTYARAGKFHLSATVSNILGAVAEMALAAVEEPINGVLLVLTTPTTIHQYDFVNATASVWTGSDVTFQWDVSLLGHSVHSHTDRNTSTSFLWYQAAVPGTHNVSVMIFSPLYTNPLIKHLSVKVCGPISSIQFQLPSNTDHALLLPQPSGSSATQDLQFSAYTSSMDVTFTLSFGDGSPVLHGKGASHPVYPGAWFSRYHRFTEEGTFIITVTAFNEFYNATEVQCQFYVEKMPANLHLTTSSSRVHKDEVVLFNARLGKGTNVTYTWNMGDQTTYVNRGPVVSHLFLTAAVYNVSVTAQNRVGSVTASTSISVLYRIQPVRIYTDKQAYATDTVITFLAVTQEPGPLEFLWYFGDRPPQRTTSKTTTKRYYIPGSYNVIVNASNGLSSFTSDIYAIVIQREVQPNRLLFDASVLMNTSVNFDCRINRGTNVTYHWNFGDGTNRMGKNSEQHIFHRTGEFTVEVTVSNLVSSASLMGQLFVVHQPCQPPPVKNMGPLKIQMRRYQALRLGVTYEADIQCNISQGLLYSWALYGTGGLQVHLSPVETHQQNIELPNNFLHYGSYTAIAKVQVQGSVVYSNYTVRIEVVPSPPVSLIYGGTNIFISNSNSTILTLDGQRSYDPDYPQNILRFIWKCKPVSIIRSPCFDEYVPTSSSMITFPASSLKPRFDQFQFMLTVQSGDRTSTSEVFITVSPKLNRKVKVFCYQCQGSTVNWYEKFSVEAHCESCGIFPRNIFYTWKLFLVNASSKVIVEVPFCKSMDLSMPSRIFEGPSFVPLPELTLPRETASGTPVLFPEESQPSVGHSRQKRSAKPQGADSAHIHLAESAPDSGPLPAVPGYYSVPLPPYYISEYTASPDDDIITDFPIESDFPPIFESSDPIGRPGVGSGSSSGGDVITVSSDGEGNNLVDPSTLLLTRPEKTLLDLHRELIDPTVFQTLVFTGISSPVITFKPFMLKAKSLYMLEASAADSKQTLLGKTQLFFSTNEIPRGMICQVQPSAGYEIHTDFSIFCTSGKEDLLYEYSFSIGKTPRKILYQGRDFQYYFNLPSGDPYDDYKVTIYTEIRNRFGGGTKPCPVSVKVLPIFQRNTPSVHNAEMELYAYGLRNITKLMQMGSNVEIRNYILLLTDVLNRLSVESAASIGLQTDTRSALISTVCQLTIKDQGTLVDNIYMLKELMSVTEQVSFQSARLVTRHIQAISAHFHAPSVLFTYTLDEWMVNALVTVLSRVIEALLSSSAVGIQLITDGIRTTTHLLLKYVLFNKASEHSVSTSLMELETSRYSSFQNAVDRVGSATFYLPDVFGSHVSGWSSATQGTDPRDPCVISQRMFFKQNPYFWGNAPAQINDVADLTVYNCTTRRAFRVRSLSTPVNIEFQKRDRNESNYSNYSLLRSHMSIHQFNTFPIMLLFRMFERPTPSLYNTQRIYSWEGNTVHISLPPFSLNDAGTGYLALLNADYDRTPWNKYVSNAVNYTLSIESTRCLSWDGVREWNTDGCTPLEGMSSDKVNCSCNHLATFAVAYKGIQSHHEFTDVSQFIGFLNNQMLCSVYGDFPGSLLSCDDSMQDNSPSDKQLYAVTIDTGFRSRPTMTAKVHIVLHGEGGASQTRELDVSHKLLFERNSKHTFILSTPDNLGPIWKVHLWHNNGGPSPSWYLSHLVVMDLTRGGSWFFPGECWLAVAEGDGRVERELTPLTQGLGFTKLLYLKLCEYLEDFHSWASVGYMCVNAVLISLQDDKYTVELGLIDVSTVSLATGVFSTLVVLPVGALVSLLFRLCKAPSNKACSGEQYRARIPQIYSVEAHHDTLLVDDSILEAYLPWHSLQQWAQEKWRMQCQSGVMDWRSPNQVPCSELHMGKQGQGIAWFEDGSSNDNSKPMDKDCKRSRHSLQSGCKAEHSCVLGREEFGSGTVVLPSWCRYVTWALCLSLTLVCIVITVVLGIRFSTTKSLLWIHSLFFSMLCCVFVVQPALILIIAAAVSLRYKERCDFYTGSDETEPVGGPEEHWSHNGGRSSEIYPLCHSHPPQNRYTHFDRVLAARRRARYLRLTRPPTPAELKDSRDRMKKEMLIRKILREAVFYIFMLFLLLFVTYGKSSNSQYQLNQAVRGEFTRNPRSPFHAIKTQEDWWNWSLTTLLDGLYWDTWYNKASTNTKAGAVQGTCILIGEPTLKKVEKKTVCKVPSSFEGLLPECLPAHSPGDRDSGRPESSADLALTGRHRHCGHIACYEGAGPRVSLGQTRSEASVRLQELWGKGWLDRYTQAVIVQFTLYNPPTNLFTSVSLLTEQPSIGGMLHSAFIESIKVYQTAGPLHYTIMACELLFLLFLLLHLYLQICTVSQKGLLAYWRDTRNWLEVTIIIISLLYYICYLNHLILTVEIIDLWQRENFKSFVDLGFISSWEQLTRSLHGFMVFLLLLKCIFLLQTNRAMAPSVTLLKLSLKKLLWPLVAGVILMIAFASLGNLFFLSSSHHFSSLIRSFQTVIAHCLGVSQLKALSTLHQPNKGSIALLYGFFFLSASIIWTALITAILNSLAKTAKKTSSRKYLVTFSEVAAYIQNRLLVFLGRRKEIWRDNHTQRSNFYFDEFENLVDELLFRLNALSNNLHHTLPCKEQGYREQDSPPMSHSEYTCSLASEQAVAHEDRMQEIMGKRTSKTEGMVSKSNPDIYHLLLPFEDKNHLRSNLELEALCHPQQSQHNNHTNLGGSVVTNSPHHTDCPEGDIPESSTALPGIVEASETHNGSPLCSDHYNLAQLGNDLPHVLCGTRCPEKQAVHSGTLERQMSRSATDLLAKNRKLLRRSHTTVIRPLGRLISGGREGAVGQENLETMSTL</sequence>
<dbReference type="CDD" id="cd00146">
    <property type="entry name" value="PKD"/>
    <property type="match status" value="4"/>
</dbReference>
<dbReference type="InterPro" id="IPR001024">
    <property type="entry name" value="PLAT/LH2_dom"/>
</dbReference>
<feature type="transmembrane region" description="Helical" evidence="15">
    <location>
        <begin position="2850"/>
        <end position="2871"/>
    </location>
</feature>
<feature type="domain" description="PKD" evidence="17">
    <location>
        <begin position="1368"/>
        <end position="1421"/>
    </location>
</feature>
<evidence type="ECO:0000256" key="15">
    <source>
        <dbReference type="SAM" id="Phobius"/>
    </source>
</evidence>
<dbReference type="InterPro" id="IPR000434">
    <property type="entry name" value="PC1"/>
</dbReference>
<feature type="transmembrane region" description="Helical" evidence="15">
    <location>
        <begin position="3015"/>
        <end position="3039"/>
    </location>
</feature>
<dbReference type="PROSITE" id="PS51111">
    <property type="entry name" value="REJ"/>
    <property type="match status" value="1"/>
</dbReference>
<dbReference type="Gene3D" id="2.60.220.50">
    <property type="match status" value="1"/>
</dbReference>
<dbReference type="SMART" id="SM00089">
    <property type="entry name" value="PKD"/>
    <property type="match status" value="9"/>
</dbReference>
<evidence type="ECO:0000256" key="10">
    <source>
        <dbReference type="ARBA" id="ARBA00023157"/>
    </source>
</evidence>
<dbReference type="Pfam" id="PF08016">
    <property type="entry name" value="PKD_channel"/>
    <property type="match status" value="1"/>
</dbReference>
<dbReference type="InterPro" id="IPR000601">
    <property type="entry name" value="PKD_dom"/>
</dbReference>
<evidence type="ECO:0000313" key="22">
    <source>
        <dbReference type="Proteomes" id="UP001152622"/>
    </source>
</evidence>
<dbReference type="EMBL" id="JAINUF010000002">
    <property type="protein sequence ID" value="KAJ8376555.1"/>
    <property type="molecule type" value="Genomic_DNA"/>
</dbReference>
<keyword evidence="9 15" id="KW-0472">Membrane</keyword>
<dbReference type="OrthoDB" id="10044145at2759"/>
<feature type="signal peptide" evidence="16">
    <location>
        <begin position="1"/>
        <end position="21"/>
    </location>
</feature>
<evidence type="ECO:0000256" key="9">
    <source>
        <dbReference type="ARBA" id="ARBA00023136"/>
    </source>
</evidence>
<dbReference type="SUPFAM" id="SSF49723">
    <property type="entry name" value="Lipase/lipooxygenase domain (PLAT/LH2 domain)"/>
    <property type="match status" value="1"/>
</dbReference>
<evidence type="ECO:0000256" key="1">
    <source>
        <dbReference type="ARBA" id="ARBA00004138"/>
    </source>
</evidence>
<dbReference type="SMART" id="SM00308">
    <property type="entry name" value="LH2"/>
    <property type="match status" value="1"/>
</dbReference>
<dbReference type="Gene3D" id="2.60.60.20">
    <property type="entry name" value="PLAT/LH2 domain"/>
    <property type="match status" value="1"/>
</dbReference>
<dbReference type="InterPro" id="IPR057244">
    <property type="entry name" value="GAIN_B"/>
</dbReference>
<dbReference type="InterPro" id="IPR013122">
    <property type="entry name" value="PKD1_2_channel"/>
</dbReference>
<feature type="domain" description="PKD" evidence="17">
    <location>
        <begin position="632"/>
        <end position="694"/>
    </location>
</feature>
<evidence type="ECO:0000256" key="12">
    <source>
        <dbReference type="ARBA" id="ARBA00023273"/>
    </source>
</evidence>
<keyword evidence="22" id="KW-1185">Reference proteome</keyword>
<evidence type="ECO:0000256" key="16">
    <source>
        <dbReference type="SAM" id="SignalP"/>
    </source>
</evidence>
<feature type="domain" description="PLAT" evidence="18">
    <location>
        <begin position="2673"/>
        <end position="2790"/>
    </location>
</feature>
<dbReference type="PANTHER" id="PTHR46730:SF4">
    <property type="entry name" value="POLYCYSTIC KIDNEY DISEASE PROTEIN 1-LIKE 1"/>
    <property type="match status" value="1"/>
</dbReference>
<evidence type="ECO:0000256" key="8">
    <source>
        <dbReference type="ARBA" id="ARBA00023069"/>
    </source>
</evidence>
<evidence type="ECO:0000256" key="3">
    <source>
        <dbReference type="ARBA" id="ARBA00007200"/>
    </source>
</evidence>
<dbReference type="GO" id="GO:0005261">
    <property type="term" value="F:monoatomic cation channel activity"/>
    <property type="evidence" value="ECO:0007669"/>
    <property type="project" value="TreeGrafter"/>
</dbReference>
<dbReference type="GO" id="GO:0005929">
    <property type="term" value="C:cilium"/>
    <property type="evidence" value="ECO:0007669"/>
    <property type="project" value="UniProtKB-SubCell"/>
</dbReference>
<evidence type="ECO:0000256" key="14">
    <source>
        <dbReference type="SAM" id="MobiDB-lite"/>
    </source>
</evidence>
<dbReference type="PANTHER" id="PTHR46730">
    <property type="entry name" value="POLYCYSTIN-1"/>
    <property type="match status" value="1"/>
</dbReference>
<dbReference type="SUPFAM" id="SSF49299">
    <property type="entry name" value="PKD domain"/>
    <property type="match status" value="7"/>
</dbReference>
<dbReference type="InterPro" id="IPR014010">
    <property type="entry name" value="REJ_dom"/>
</dbReference>
<keyword evidence="4" id="KW-1003">Cell membrane</keyword>
<dbReference type="GO" id="GO:0005886">
    <property type="term" value="C:plasma membrane"/>
    <property type="evidence" value="ECO:0007669"/>
    <property type="project" value="UniProtKB-SubCell"/>
</dbReference>
<evidence type="ECO:0000256" key="4">
    <source>
        <dbReference type="ARBA" id="ARBA00022475"/>
    </source>
</evidence>
<dbReference type="InterPro" id="IPR002859">
    <property type="entry name" value="PKD/REJ-like"/>
</dbReference>
<evidence type="ECO:0000256" key="2">
    <source>
        <dbReference type="ARBA" id="ARBA00004651"/>
    </source>
</evidence>
<feature type="region of interest" description="Disordered" evidence="14">
    <location>
        <begin position="1894"/>
        <end position="1924"/>
    </location>
</feature>
<feature type="chain" id="PRO_5040410872" evidence="16">
    <location>
        <begin position="22"/>
        <end position="3920"/>
    </location>
</feature>
<keyword evidence="11" id="KW-0325">Glycoprotein</keyword>
<dbReference type="InterPro" id="IPR046338">
    <property type="entry name" value="GAIN_dom_sf"/>
</dbReference>
<evidence type="ECO:0000256" key="7">
    <source>
        <dbReference type="ARBA" id="ARBA00022989"/>
    </source>
</evidence>
<dbReference type="Pfam" id="PF01477">
    <property type="entry name" value="PLAT"/>
    <property type="match status" value="1"/>
</dbReference>
<comment type="caution">
    <text evidence="21">The sequence shown here is derived from an EMBL/GenBank/DDBJ whole genome shotgun (WGS) entry which is preliminary data.</text>
</comment>
<dbReference type="Pfam" id="PF02010">
    <property type="entry name" value="REJ"/>
    <property type="match status" value="2"/>
</dbReference>
<dbReference type="InterPro" id="IPR036392">
    <property type="entry name" value="PLAT/LH2_dom_sf"/>
</dbReference>
<dbReference type="PRINTS" id="PR00500">
    <property type="entry name" value="POLYCYSTIN1"/>
</dbReference>
<dbReference type="FunFam" id="2.60.40.10:FF:000825">
    <property type="entry name" value="Polycystin 1, transient receptor potential channel interacting"/>
    <property type="match status" value="1"/>
</dbReference>
<dbReference type="Pfam" id="PF01825">
    <property type="entry name" value="GPS"/>
    <property type="match status" value="1"/>
</dbReference>